<dbReference type="NCBIfam" id="TIGR03223">
    <property type="entry name" value="Phn_opern_protn"/>
    <property type="match status" value="1"/>
</dbReference>
<dbReference type="HOGENOM" id="CLU_074099_0_0_5"/>
<evidence type="ECO:0000313" key="2">
    <source>
        <dbReference type="Proteomes" id="UP000004318"/>
    </source>
</evidence>
<comment type="caution">
    <text evidence="1">The sequence shown here is derived from an EMBL/GenBank/DDBJ whole genome shotgun (WGS) entry which is preliminary data.</text>
</comment>
<dbReference type="Pfam" id="PF06299">
    <property type="entry name" value="DUF1045"/>
    <property type="match status" value="1"/>
</dbReference>
<dbReference type="RefSeq" id="WP_009805406.1">
    <property type="nucleotide sequence ID" value="NZ_CH724131.1"/>
</dbReference>
<gene>
    <name evidence="1" type="ORF">OB2597_05885</name>
</gene>
<dbReference type="Proteomes" id="UP000004318">
    <property type="component" value="Unassembled WGS sequence"/>
</dbReference>
<dbReference type="EMBL" id="AAMO01000001">
    <property type="protein sequence ID" value="EAQ04789.1"/>
    <property type="molecule type" value="Genomic_DNA"/>
</dbReference>
<evidence type="ECO:0008006" key="3">
    <source>
        <dbReference type="Google" id="ProtNLM"/>
    </source>
</evidence>
<name>A3TT12_PSEBH</name>
<evidence type="ECO:0000313" key="1">
    <source>
        <dbReference type="EMBL" id="EAQ04789.1"/>
    </source>
</evidence>
<accession>A3TT12</accession>
<dbReference type="Gene3D" id="3.90.1140.10">
    <property type="entry name" value="Cyclic phosphodiesterase"/>
    <property type="match status" value="1"/>
</dbReference>
<dbReference type="AlphaFoldDB" id="A3TT12"/>
<sequence length="236" mass="26289">MTHSRYAIYVCPEPGPLAAFGADWLGWDIETGRPRPHPDIAGLPLPVSEITATPRKYGFHGTIKPPFRLASGQDPEALREAARGLCAAQPEVRLEGLRLERLGRFLALVPTGGTEALSALAASVVDRLDGFRAPPDDAELARRRARPLSPRQDALLARWGYPYVMEEFRFHLTLTGPLPRPDMDRISDRLREVTAPILPAPFVIRDLCLVGERPDTRFEVLERLKLSSSNPWRCAQ</sequence>
<proteinExistence type="predicted"/>
<dbReference type="OrthoDB" id="4954742at2"/>
<reference evidence="1 2" key="1">
    <citation type="journal article" date="2010" name="J. Bacteriol.">
        <title>Genome sequences of Oceanicola granulosus HTCC2516(T) and Oceanicola batsensis HTCC2597(TDelta).</title>
        <authorList>
            <person name="Thrash J.C."/>
            <person name="Cho J.C."/>
            <person name="Vergin K.L."/>
            <person name="Giovannoni S.J."/>
        </authorList>
    </citation>
    <scope>NUCLEOTIDE SEQUENCE [LARGE SCALE GENOMIC DNA]</scope>
    <source>
        <strain evidence="2">ATCC BAA-863 / DSM 15984 / KCTC 12145 / HTCC2597</strain>
    </source>
</reference>
<dbReference type="InterPro" id="IPR009389">
    <property type="entry name" value="DUF1045"/>
</dbReference>
<dbReference type="PIRSF" id="PIRSF033328">
    <property type="entry name" value="Phest_Mll4975"/>
    <property type="match status" value="1"/>
</dbReference>
<protein>
    <recommendedName>
        <fullName evidence="3">Phosphonate metabolism protein</fullName>
    </recommendedName>
</protein>
<dbReference type="STRING" id="252305.OB2597_05885"/>
<dbReference type="eggNOG" id="COG3709">
    <property type="taxonomic scope" value="Bacteria"/>
</dbReference>
<keyword evidence="2" id="KW-1185">Reference proteome</keyword>
<organism evidence="1 2">
    <name type="scientific">Pseudooceanicola batsensis (strain ATCC BAA-863 / DSM 15984 / KCTC 12145 / HTCC2597)</name>
    <name type="common">Oceanicola batsensis</name>
    <dbReference type="NCBI Taxonomy" id="252305"/>
    <lineage>
        <taxon>Bacteria</taxon>
        <taxon>Pseudomonadati</taxon>
        <taxon>Pseudomonadota</taxon>
        <taxon>Alphaproteobacteria</taxon>
        <taxon>Rhodobacterales</taxon>
        <taxon>Paracoccaceae</taxon>
        <taxon>Pseudooceanicola</taxon>
    </lineage>
</organism>